<comment type="cofactor">
    <cofactor evidence="1">
        <name>pyridoxal 5'-phosphate</name>
        <dbReference type="ChEBI" id="CHEBI:597326"/>
    </cofactor>
</comment>
<comment type="subcellular location">
    <subcellularLocation>
        <location evidence="2">Cytoplasm</location>
        <location evidence="2">Cytosol</location>
    </subcellularLocation>
</comment>
<keyword evidence="6" id="KW-0808">Transferase</keyword>
<gene>
    <name evidence="13" type="ORF">M0812_25739</name>
</gene>
<dbReference type="AlphaFoldDB" id="A0AAV7YHM6"/>
<dbReference type="Proteomes" id="UP001146793">
    <property type="component" value="Unassembled WGS sequence"/>
</dbReference>
<dbReference type="Gene3D" id="1.10.260.50">
    <property type="match status" value="1"/>
</dbReference>
<dbReference type="InterPro" id="IPR015421">
    <property type="entry name" value="PyrdxlP-dep_Trfase_major"/>
</dbReference>
<accession>A0AAV7YHM6</accession>
<evidence type="ECO:0000313" key="13">
    <source>
        <dbReference type="EMBL" id="KAJ3428107.1"/>
    </source>
</evidence>
<comment type="function">
    <text evidence="9">Catalyzes the decomposition of L-selenocysteine to L-alanine and elemental selenium.</text>
</comment>
<dbReference type="FunFam" id="3.90.1150.10:FF:000065">
    <property type="entry name" value="Selenocysteine lyase"/>
    <property type="match status" value="1"/>
</dbReference>
<dbReference type="InterPro" id="IPR015424">
    <property type="entry name" value="PyrdxlP-dep_Trfase"/>
</dbReference>
<dbReference type="InterPro" id="IPR015422">
    <property type="entry name" value="PyrdxlP-dep_Trfase_small"/>
</dbReference>
<proteinExistence type="inferred from homology"/>
<evidence type="ECO:0000256" key="3">
    <source>
        <dbReference type="ARBA" id="ARBA00009236"/>
    </source>
</evidence>
<dbReference type="InterPro" id="IPR016454">
    <property type="entry name" value="Cysteine_dSase"/>
</dbReference>
<organism evidence="13 14">
    <name type="scientific">Anaeramoeba flamelloides</name>
    <dbReference type="NCBI Taxonomy" id="1746091"/>
    <lineage>
        <taxon>Eukaryota</taxon>
        <taxon>Metamonada</taxon>
        <taxon>Anaeramoebidae</taxon>
        <taxon>Anaeramoeba</taxon>
    </lineage>
</organism>
<dbReference type="GO" id="GO:0005829">
    <property type="term" value="C:cytosol"/>
    <property type="evidence" value="ECO:0007669"/>
    <property type="project" value="UniProtKB-SubCell"/>
</dbReference>
<dbReference type="EC" id="4.4.1.16" evidence="10"/>
<evidence type="ECO:0000256" key="8">
    <source>
        <dbReference type="ARBA" id="ARBA00023239"/>
    </source>
</evidence>
<feature type="domain" description="Aminotransferase class V" evidence="12">
    <location>
        <begin position="6"/>
        <end position="379"/>
    </location>
</feature>
<name>A0AAV7YHM6_9EUKA</name>
<dbReference type="Pfam" id="PF00266">
    <property type="entry name" value="Aminotran_5"/>
    <property type="match status" value="1"/>
</dbReference>
<dbReference type="EMBL" id="JANTQA010000060">
    <property type="protein sequence ID" value="KAJ3428107.1"/>
    <property type="molecule type" value="Genomic_DNA"/>
</dbReference>
<dbReference type="Gene3D" id="3.40.640.10">
    <property type="entry name" value="Type I PLP-dependent aspartate aminotransferase-like (Major domain)"/>
    <property type="match status" value="1"/>
</dbReference>
<keyword evidence="5" id="KW-0963">Cytoplasm</keyword>
<comment type="similarity">
    <text evidence="3">Belongs to the class-V pyridoxal-phosphate-dependent aminotransferase family.</text>
</comment>
<evidence type="ECO:0000256" key="6">
    <source>
        <dbReference type="ARBA" id="ARBA00022679"/>
    </source>
</evidence>
<reference evidence="13" key="1">
    <citation type="submission" date="2022-08" db="EMBL/GenBank/DDBJ databases">
        <title>Novel sulphate-reducing endosymbionts in the free-living metamonad Anaeramoeba.</title>
        <authorList>
            <person name="Jerlstrom-Hultqvist J."/>
            <person name="Cepicka I."/>
            <person name="Gallot-Lavallee L."/>
            <person name="Salas-Leiva D."/>
            <person name="Curtis B.A."/>
            <person name="Zahonova K."/>
            <person name="Pipaliya S."/>
            <person name="Dacks J."/>
            <person name="Roger A.J."/>
        </authorList>
    </citation>
    <scope>NUCLEOTIDE SEQUENCE</scope>
    <source>
        <strain evidence="13">Busselton2</strain>
    </source>
</reference>
<evidence type="ECO:0000256" key="4">
    <source>
        <dbReference type="ARBA" id="ARBA00011738"/>
    </source>
</evidence>
<comment type="subunit">
    <text evidence="4">Homodimer.</text>
</comment>
<dbReference type="PANTHER" id="PTHR11601">
    <property type="entry name" value="CYSTEINE DESULFURYLASE FAMILY MEMBER"/>
    <property type="match status" value="1"/>
</dbReference>
<evidence type="ECO:0000256" key="1">
    <source>
        <dbReference type="ARBA" id="ARBA00001933"/>
    </source>
</evidence>
<evidence type="ECO:0000256" key="5">
    <source>
        <dbReference type="ARBA" id="ARBA00022490"/>
    </source>
</evidence>
<protein>
    <recommendedName>
        <fullName evidence="11">Selenocysteine lyase</fullName>
        <ecNumber evidence="10">4.4.1.16</ecNumber>
    </recommendedName>
</protein>
<comment type="caution">
    <text evidence="13">The sequence shown here is derived from an EMBL/GenBank/DDBJ whole genome shotgun (WGS) entry which is preliminary data.</text>
</comment>
<evidence type="ECO:0000256" key="2">
    <source>
        <dbReference type="ARBA" id="ARBA00004514"/>
    </source>
</evidence>
<dbReference type="GO" id="GO:0016740">
    <property type="term" value="F:transferase activity"/>
    <property type="evidence" value="ECO:0007669"/>
    <property type="project" value="UniProtKB-KW"/>
</dbReference>
<sequence>MYNNSIYLDYNATTPLADEVKEAIVSSFKFWRNPGSSYSLFEKMKILQARSNVAKMINTQTNNIIFTSSGTESNSTVIHSVLMKYRSLGKKIHIITSKIDHPSVKLPLINYSEMGLIDLTELPVNKYGFVSPQDLESNIRENTKLVTVMLANNETGVIQPISALSKVIQNYNRNHSKIHFHTDAAQAIGKIPVNVADLGVDSLTVVGHKFYGPRIGALFFKNPEEIIPIFYGGGQERNKRAGTENTNMIVGFGKACELVTKNISKYNKDMKNMRDYLENRLTEIMGSIGVGVVVNKKDPNTPRLPNTASIALVGKLLNAKLVLKHAPNLFASTAAACHSDDVEQRASQVLLDSHVPMELATNTLRISVGRSTTKKDVDKAIDYIKKSVTKILNDN</sequence>
<dbReference type="InterPro" id="IPR000192">
    <property type="entry name" value="Aminotrans_V_dom"/>
</dbReference>
<dbReference type="SUPFAM" id="SSF53383">
    <property type="entry name" value="PLP-dependent transferases"/>
    <property type="match status" value="1"/>
</dbReference>
<evidence type="ECO:0000256" key="11">
    <source>
        <dbReference type="ARBA" id="ARBA00040554"/>
    </source>
</evidence>
<keyword evidence="7" id="KW-0663">Pyridoxal phosphate</keyword>
<evidence type="ECO:0000313" key="14">
    <source>
        <dbReference type="Proteomes" id="UP001146793"/>
    </source>
</evidence>
<evidence type="ECO:0000256" key="9">
    <source>
        <dbReference type="ARBA" id="ARBA00037407"/>
    </source>
</evidence>
<dbReference type="GO" id="GO:0009000">
    <property type="term" value="F:selenocysteine lyase activity"/>
    <property type="evidence" value="ECO:0007669"/>
    <property type="project" value="UniProtKB-EC"/>
</dbReference>
<keyword evidence="8 13" id="KW-0456">Lyase</keyword>
<evidence type="ECO:0000259" key="12">
    <source>
        <dbReference type="Pfam" id="PF00266"/>
    </source>
</evidence>
<evidence type="ECO:0000256" key="10">
    <source>
        <dbReference type="ARBA" id="ARBA00039054"/>
    </source>
</evidence>
<evidence type="ECO:0000256" key="7">
    <source>
        <dbReference type="ARBA" id="ARBA00022898"/>
    </source>
</evidence>
<dbReference type="Gene3D" id="3.90.1150.10">
    <property type="entry name" value="Aspartate Aminotransferase, domain 1"/>
    <property type="match status" value="1"/>
</dbReference>
<dbReference type="PANTHER" id="PTHR11601:SF62">
    <property type="entry name" value="SELENOCYSTEINE LYASE"/>
    <property type="match status" value="1"/>
</dbReference>
<dbReference type="PIRSF" id="PIRSF005572">
    <property type="entry name" value="NifS"/>
    <property type="match status" value="1"/>
</dbReference>